<dbReference type="OrthoDB" id="406158at2759"/>
<name>A0A1Q9F4X7_SYMMI</name>
<protein>
    <submittedName>
        <fullName evidence="1">Uncharacterized protein</fullName>
    </submittedName>
</protein>
<dbReference type="Proteomes" id="UP000186817">
    <property type="component" value="Unassembled WGS sequence"/>
</dbReference>
<comment type="caution">
    <text evidence="1">The sequence shown here is derived from an EMBL/GenBank/DDBJ whole genome shotgun (WGS) entry which is preliminary data.</text>
</comment>
<accession>A0A1Q9F4X7</accession>
<dbReference type="AlphaFoldDB" id="A0A1Q9F4X7"/>
<keyword evidence="2" id="KW-1185">Reference proteome</keyword>
<gene>
    <name evidence="1" type="ORF">AK812_SmicGene1111</name>
</gene>
<sequence>MSACDAAVTNVLLTYVAPWLDMQARNFNNAVTKRGFALRVPISHVSVASPHGDGTEQHPILRIQDMAKEIFRSYEEKLFAGRSVEAAQGLFLRFWRTFGQVQPDSKVFEVHSKDNLRYCIPCKFHIDEGTGVRKSAVLQCSWGPVLASGAASWLRYFFWTAMGHEAYREHNMGWEWGNEVLDALMEELAKQAKSAMETGIATKYGTFFLCFISLEGDLPAQAKVFHCKRNFLRVPNAMCPWCLADGNTVPFTDVRASASWRATVGQEVPWVSEPPLAVLSRNGEATFLAKDVFHLVNLGIGRTFLSSAICFLIYLGHFIPKDQALGRGIPVRINEAYNDFKHFCKHVLKKTPMVKSWSRENLGWKGPESMPSNSFKASDTYLMLSWLVDYLGRPFHHNKYIKNMSACAHGVLPMP</sequence>
<evidence type="ECO:0000313" key="1">
    <source>
        <dbReference type="EMBL" id="OLQ14730.1"/>
    </source>
</evidence>
<evidence type="ECO:0000313" key="2">
    <source>
        <dbReference type="Proteomes" id="UP000186817"/>
    </source>
</evidence>
<reference evidence="1 2" key="1">
    <citation type="submission" date="2016-02" db="EMBL/GenBank/DDBJ databases">
        <title>Genome analysis of coral dinoflagellate symbionts highlights evolutionary adaptations to a symbiotic lifestyle.</title>
        <authorList>
            <person name="Aranda M."/>
            <person name="Li Y."/>
            <person name="Liew Y.J."/>
            <person name="Baumgarten S."/>
            <person name="Simakov O."/>
            <person name="Wilson M."/>
            <person name="Piel J."/>
            <person name="Ashoor H."/>
            <person name="Bougouffa S."/>
            <person name="Bajic V.B."/>
            <person name="Ryu T."/>
            <person name="Ravasi T."/>
            <person name="Bayer T."/>
            <person name="Micklem G."/>
            <person name="Kim H."/>
            <person name="Bhak J."/>
            <person name="Lajeunesse T.C."/>
            <person name="Voolstra C.R."/>
        </authorList>
    </citation>
    <scope>NUCLEOTIDE SEQUENCE [LARGE SCALE GENOMIC DNA]</scope>
    <source>
        <strain evidence="1 2">CCMP2467</strain>
    </source>
</reference>
<organism evidence="1 2">
    <name type="scientific">Symbiodinium microadriaticum</name>
    <name type="common">Dinoflagellate</name>
    <name type="synonym">Zooxanthella microadriatica</name>
    <dbReference type="NCBI Taxonomy" id="2951"/>
    <lineage>
        <taxon>Eukaryota</taxon>
        <taxon>Sar</taxon>
        <taxon>Alveolata</taxon>
        <taxon>Dinophyceae</taxon>
        <taxon>Suessiales</taxon>
        <taxon>Symbiodiniaceae</taxon>
        <taxon>Symbiodinium</taxon>
    </lineage>
</organism>
<dbReference type="EMBL" id="LSRX01000011">
    <property type="protein sequence ID" value="OLQ14730.1"/>
    <property type="molecule type" value="Genomic_DNA"/>
</dbReference>
<proteinExistence type="predicted"/>